<dbReference type="PANTHER" id="PTHR47991">
    <property type="entry name" value="OXOGLUTARATE/IRON-DEPENDENT DIOXYGENASE"/>
    <property type="match status" value="1"/>
</dbReference>
<dbReference type="Proteomes" id="UP000626092">
    <property type="component" value="Unassembled WGS sequence"/>
</dbReference>
<sequence>MAPATSSLFVETSTDMSRADATKRISVKTLVESHGLTSIPWNYSYSTNPNECAASNPEEDTFPIIDFSLLTSADPHQRSKTIQDLDRACREWGFFMLVNHGVSERLMKEVLEGCKEFFNLPAEEKMEYAGRDIWQPIRFGTGVDVKVEKFFFWRDFLKVIVHPQFHFPNKPKGFSEVAREYCKSTREVTTELLKGISKGLGLEECYIEKKMNFDTGFQLFAILSNGRYKSLSHRAVVNNTATRISIAAPHGPSLETAVGPAPELVDGESGHPAVYMPMKFKDYLERLLEGRPCSLDHVRVPVAE</sequence>
<evidence type="ECO:0000259" key="3">
    <source>
        <dbReference type="Pfam" id="PF14226"/>
    </source>
</evidence>
<dbReference type="InterPro" id="IPR027443">
    <property type="entry name" value="IPNS-like_sf"/>
</dbReference>
<keyword evidence="2" id="KW-0408">Iron</keyword>
<evidence type="ECO:0000313" key="4">
    <source>
        <dbReference type="EMBL" id="KAF7126832.1"/>
    </source>
</evidence>
<gene>
    <name evidence="4" type="ORF">RHSIM_Rhsim11G0126300</name>
</gene>
<dbReference type="InterPro" id="IPR050295">
    <property type="entry name" value="Plant_2OG-oxidoreductases"/>
</dbReference>
<organism evidence="4 5">
    <name type="scientific">Rhododendron simsii</name>
    <name type="common">Sims's rhododendron</name>
    <dbReference type="NCBI Taxonomy" id="118357"/>
    <lineage>
        <taxon>Eukaryota</taxon>
        <taxon>Viridiplantae</taxon>
        <taxon>Streptophyta</taxon>
        <taxon>Embryophyta</taxon>
        <taxon>Tracheophyta</taxon>
        <taxon>Spermatophyta</taxon>
        <taxon>Magnoliopsida</taxon>
        <taxon>eudicotyledons</taxon>
        <taxon>Gunneridae</taxon>
        <taxon>Pentapetalae</taxon>
        <taxon>asterids</taxon>
        <taxon>Ericales</taxon>
        <taxon>Ericaceae</taxon>
        <taxon>Ericoideae</taxon>
        <taxon>Rhodoreae</taxon>
        <taxon>Rhododendron</taxon>
    </lineage>
</organism>
<keyword evidence="5" id="KW-1185">Reference proteome</keyword>
<dbReference type="SUPFAM" id="SSF51197">
    <property type="entry name" value="Clavaminate synthase-like"/>
    <property type="match status" value="1"/>
</dbReference>
<evidence type="ECO:0000313" key="5">
    <source>
        <dbReference type="Proteomes" id="UP000626092"/>
    </source>
</evidence>
<dbReference type="Pfam" id="PF14226">
    <property type="entry name" value="DIOX_N"/>
    <property type="match status" value="1"/>
</dbReference>
<protein>
    <recommendedName>
        <fullName evidence="3">Non-haem dioxygenase N-terminal domain-containing protein</fullName>
    </recommendedName>
</protein>
<comment type="caution">
    <text evidence="4">The sequence shown here is derived from an EMBL/GenBank/DDBJ whole genome shotgun (WGS) entry which is preliminary data.</text>
</comment>
<evidence type="ECO:0000256" key="1">
    <source>
        <dbReference type="ARBA" id="ARBA00022723"/>
    </source>
</evidence>
<feature type="domain" description="Non-haem dioxygenase N-terminal" evidence="3">
    <location>
        <begin position="63"/>
        <end position="164"/>
    </location>
</feature>
<dbReference type="Gene3D" id="2.60.120.330">
    <property type="entry name" value="B-lactam Antibiotic, Isopenicillin N Synthase, Chain"/>
    <property type="match status" value="2"/>
</dbReference>
<name>A0A834LA75_RHOSS</name>
<dbReference type="OrthoDB" id="288590at2759"/>
<dbReference type="GO" id="GO:0046872">
    <property type="term" value="F:metal ion binding"/>
    <property type="evidence" value="ECO:0007669"/>
    <property type="project" value="UniProtKB-KW"/>
</dbReference>
<keyword evidence="1" id="KW-0479">Metal-binding</keyword>
<dbReference type="EMBL" id="WJXA01000011">
    <property type="protein sequence ID" value="KAF7126832.1"/>
    <property type="molecule type" value="Genomic_DNA"/>
</dbReference>
<proteinExistence type="predicted"/>
<dbReference type="AlphaFoldDB" id="A0A834LA75"/>
<accession>A0A834LA75</accession>
<reference evidence="4" key="1">
    <citation type="submission" date="2019-11" db="EMBL/GenBank/DDBJ databases">
        <authorList>
            <person name="Liu Y."/>
            <person name="Hou J."/>
            <person name="Li T.-Q."/>
            <person name="Guan C.-H."/>
            <person name="Wu X."/>
            <person name="Wu H.-Z."/>
            <person name="Ling F."/>
            <person name="Zhang R."/>
            <person name="Shi X.-G."/>
            <person name="Ren J.-P."/>
            <person name="Chen E.-F."/>
            <person name="Sun J.-M."/>
        </authorList>
    </citation>
    <scope>NUCLEOTIDE SEQUENCE</scope>
    <source>
        <strain evidence="4">Adult_tree_wgs_1</strain>
        <tissue evidence="4">Leaves</tissue>
    </source>
</reference>
<dbReference type="InterPro" id="IPR026992">
    <property type="entry name" value="DIOX_N"/>
</dbReference>
<evidence type="ECO:0000256" key="2">
    <source>
        <dbReference type="ARBA" id="ARBA00023004"/>
    </source>
</evidence>